<evidence type="ECO:0000256" key="2">
    <source>
        <dbReference type="ARBA" id="ARBA00022840"/>
    </source>
</evidence>
<dbReference type="Pfam" id="PF00012">
    <property type="entry name" value="HSP70"/>
    <property type="match status" value="1"/>
</dbReference>
<evidence type="ECO:0000313" key="4">
    <source>
        <dbReference type="Proteomes" id="UP000295252"/>
    </source>
</evidence>
<name>A0A068VAY4_COFCA</name>
<dbReference type="Gene3D" id="3.90.640.10">
    <property type="entry name" value="Actin, Chain A, domain 4"/>
    <property type="match status" value="1"/>
</dbReference>
<dbReference type="InterPro" id="IPR013126">
    <property type="entry name" value="Hsp_70_fam"/>
</dbReference>
<dbReference type="FunFam" id="3.90.640.10:FF:000003">
    <property type="entry name" value="Molecular chaperone DnaK"/>
    <property type="match status" value="1"/>
</dbReference>
<evidence type="ECO:0000313" key="3">
    <source>
        <dbReference type="EMBL" id="CDP17699.1"/>
    </source>
</evidence>
<dbReference type="GO" id="GO:0005524">
    <property type="term" value="F:ATP binding"/>
    <property type="evidence" value="ECO:0007669"/>
    <property type="project" value="UniProtKB-KW"/>
</dbReference>
<dbReference type="AlphaFoldDB" id="A0A068VAY4"/>
<dbReference type="STRING" id="49390.A0A068VAY4"/>
<dbReference type="Proteomes" id="UP000295252">
    <property type="component" value="Chromosome II"/>
</dbReference>
<sequence length="83" mass="9489">MFSLTFSYSSSESTKIFFLYLSGKRILDISLSTVTIGHLGGDLFDERIVDWLAENFKRNEGIELLIDKQALQRLTETAERAKI</sequence>
<evidence type="ECO:0000256" key="1">
    <source>
        <dbReference type="ARBA" id="ARBA00022741"/>
    </source>
</evidence>
<keyword evidence="1" id="KW-0547">Nucleotide-binding</keyword>
<dbReference type="SUPFAM" id="SSF53067">
    <property type="entry name" value="Actin-like ATPase domain"/>
    <property type="match status" value="1"/>
</dbReference>
<protein>
    <submittedName>
        <fullName evidence="3">Uncharacterized protein</fullName>
    </submittedName>
</protein>
<reference evidence="4" key="1">
    <citation type="journal article" date="2014" name="Science">
        <title>The coffee genome provides insight into the convergent evolution of caffeine biosynthesis.</title>
        <authorList>
            <person name="Denoeud F."/>
            <person name="Carretero-Paulet L."/>
            <person name="Dereeper A."/>
            <person name="Droc G."/>
            <person name="Guyot R."/>
            <person name="Pietrella M."/>
            <person name="Zheng C."/>
            <person name="Alberti A."/>
            <person name="Anthony F."/>
            <person name="Aprea G."/>
            <person name="Aury J.M."/>
            <person name="Bento P."/>
            <person name="Bernard M."/>
            <person name="Bocs S."/>
            <person name="Campa C."/>
            <person name="Cenci A."/>
            <person name="Combes M.C."/>
            <person name="Crouzillat D."/>
            <person name="Da Silva C."/>
            <person name="Daddiego L."/>
            <person name="De Bellis F."/>
            <person name="Dussert S."/>
            <person name="Garsmeur O."/>
            <person name="Gayraud T."/>
            <person name="Guignon V."/>
            <person name="Jahn K."/>
            <person name="Jamilloux V."/>
            <person name="Joet T."/>
            <person name="Labadie K."/>
            <person name="Lan T."/>
            <person name="Leclercq J."/>
            <person name="Lepelley M."/>
            <person name="Leroy T."/>
            <person name="Li L.T."/>
            <person name="Librado P."/>
            <person name="Lopez L."/>
            <person name="Munoz A."/>
            <person name="Noel B."/>
            <person name="Pallavicini A."/>
            <person name="Perrotta G."/>
            <person name="Poncet V."/>
            <person name="Pot D."/>
            <person name="Priyono X."/>
            <person name="Rigoreau M."/>
            <person name="Rouard M."/>
            <person name="Rozas J."/>
            <person name="Tranchant-Dubreuil C."/>
            <person name="VanBuren R."/>
            <person name="Zhang Q."/>
            <person name="Andrade A.C."/>
            <person name="Argout X."/>
            <person name="Bertrand B."/>
            <person name="de Kochko A."/>
            <person name="Graziosi G."/>
            <person name="Henry R.J."/>
            <person name="Jayarama X."/>
            <person name="Ming R."/>
            <person name="Nagai C."/>
            <person name="Rounsley S."/>
            <person name="Sankoff D."/>
            <person name="Giuliano G."/>
            <person name="Albert V.A."/>
            <person name="Wincker P."/>
            <person name="Lashermes P."/>
        </authorList>
    </citation>
    <scope>NUCLEOTIDE SEQUENCE [LARGE SCALE GENOMIC DNA]</scope>
    <source>
        <strain evidence="4">cv. DH200-94</strain>
    </source>
</reference>
<organism evidence="3 4">
    <name type="scientific">Coffea canephora</name>
    <name type="common">Robusta coffee</name>
    <dbReference type="NCBI Taxonomy" id="49390"/>
    <lineage>
        <taxon>Eukaryota</taxon>
        <taxon>Viridiplantae</taxon>
        <taxon>Streptophyta</taxon>
        <taxon>Embryophyta</taxon>
        <taxon>Tracheophyta</taxon>
        <taxon>Spermatophyta</taxon>
        <taxon>Magnoliopsida</taxon>
        <taxon>eudicotyledons</taxon>
        <taxon>Gunneridae</taxon>
        <taxon>Pentapetalae</taxon>
        <taxon>asterids</taxon>
        <taxon>lamiids</taxon>
        <taxon>Gentianales</taxon>
        <taxon>Rubiaceae</taxon>
        <taxon>Ixoroideae</taxon>
        <taxon>Gardenieae complex</taxon>
        <taxon>Bertiereae - Coffeeae clade</taxon>
        <taxon>Coffeeae</taxon>
        <taxon>Coffea</taxon>
    </lineage>
</organism>
<proteinExistence type="predicted"/>
<dbReference type="GO" id="GO:0140662">
    <property type="term" value="F:ATP-dependent protein folding chaperone"/>
    <property type="evidence" value="ECO:0007669"/>
    <property type="project" value="InterPro"/>
</dbReference>
<keyword evidence="4" id="KW-1185">Reference proteome</keyword>
<dbReference type="InterPro" id="IPR043129">
    <property type="entry name" value="ATPase_NBD"/>
</dbReference>
<gene>
    <name evidence="3" type="ORF">GSCOC_T00001431001</name>
</gene>
<keyword evidence="2" id="KW-0067">ATP-binding</keyword>
<accession>A0A068VAY4</accession>
<dbReference type="InParanoid" id="A0A068VAY4"/>
<dbReference type="PhylomeDB" id="A0A068VAY4"/>
<dbReference type="Gramene" id="CDP17699">
    <property type="protein sequence ID" value="CDP17699"/>
    <property type="gene ID" value="GSCOC_T00001431001"/>
</dbReference>
<dbReference type="EMBL" id="HG739257">
    <property type="protein sequence ID" value="CDP17699.1"/>
    <property type="molecule type" value="Genomic_DNA"/>
</dbReference>